<dbReference type="OrthoDB" id="192312at2759"/>
<dbReference type="Proteomes" id="UP001165085">
    <property type="component" value="Unassembled WGS sequence"/>
</dbReference>
<feature type="compositionally biased region" description="Basic and acidic residues" evidence="2">
    <location>
        <begin position="429"/>
        <end position="439"/>
    </location>
</feature>
<comment type="caution">
    <text evidence="3">The sequence shown here is derived from an EMBL/GenBank/DDBJ whole genome shotgun (WGS) entry which is preliminary data.</text>
</comment>
<feature type="region of interest" description="Disordered" evidence="2">
    <location>
        <begin position="427"/>
        <end position="447"/>
    </location>
</feature>
<feature type="compositionally biased region" description="Low complexity" evidence="2">
    <location>
        <begin position="8"/>
        <end position="24"/>
    </location>
</feature>
<name>A0A9W7AHF7_9STRA</name>
<gene>
    <name evidence="3" type="ORF">TrST_g2613</name>
</gene>
<evidence type="ECO:0000313" key="4">
    <source>
        <dbReference type="Proteomes" id="UP001165085"/>
    </source>
</evidence>
<accession>A0A9W7AHF7</accession>
<evidence type="ECO:0008006" key="5">
    <source>
        <dbReference type="Google" id="ProtNLM"/>
    </source>
</evidence>
<dbReference type="PANTHER" id="PTHR24111">
    <property type="entry name" value="LEUCINE-RICH REPEAT-CONTAINING PROTEIN 34"/>
    <property type="match status" value="1"/>
</dbReference>
<organism evidence="3 4">
    <name type="scientific">Triparma strigata</name>
    <dbReference type="NCBI Taxonomy" id="1606541"/>
    <lineage>
        <taxon>Eukaryota</taxon>
        <taxon>Sar</taxon>
        <taxon>Stramenopiles</taxon>
        <taxon>Ochrophyta</taxon>
        <taxon>Bolidophyceae</taxon>
        <taxon>Parmales</taxon>
        <taxon>Triparmaceae</taxon>
        <taxon>Triparma</taxon>
    </lineage>
</organism>
<keyword evidence="1" id="KW-0677">Repeat</keyword>
<dbReference type="SUPFAM" id="SSF52047">
    <property type="entry name" value="RNI-like"/>
    <property type="match status" value="1"/>
</dbReference>
<protein>
    <recommendedName>
        <fullName evidence="5">RNI-like protein</fullName>
    </recommendedName>
</protein>
<dbReference type="InterPro" id="IPR032675">
    <property type="entry name" value="LRR_dom_sf"/>
</dbReference>
<dbReference type="AlphaFoldDB" id="A0A9W7AHF7"/>
<feature type="region of interest" description="Disordered" evidence="2">
    <location>
        <begin position="525"/>
        <end position="552"/>
    </location>
</feature>
<evidence type="ECO:0000256" key="2">
    <source>
        <dbReference type="SAM" id="MobiDB-lite"/>
    </source>
</evidence>
<evidence type="ECO:0000313" key="3">
    <source>
        <dbReference type="EMBL" id="GMH70811.1"/>
    </source>
</evidence>
<evidence type="ECO:0000256" key="1">
    <source>
        <dbReference type="ARBA" id="ARBA00022737"/>
    </source>
</evidence>
<dbReference type="InterPro" id="IPR052201">
    <property type="entry name" value="LRR-containing_regulator"/>
</dbReference>
<dbReference type="PANTHER" id="PTHR24111:SF0">
    <property type="entry name" value="LEUCINE-RICH REPEAT-CONTAINING PROTEIN"/>
    <property type="match status" value="1"/>
</dbReference>
<sequence length="624" mass="68026">MIQQQAAASGAGSGAASGATSSTSLDLSRTPFPPPYPSPIISMVLTPQILKVCLTYCSLGDHGCLTVCREIVSHSPNLHTLDLGFNGLTNSGILLCLPVLSSTLLSSLSLSGNLLTPSSPPEPSPFSIIPPNLRHICLAGNTLSPQTLSTLLSHPSIISVNVDRTKIGRYPSFRKGIQKLSLRGNPARVDFEKLPESLVELNLSFNKLTCSSIPSLLTHSPPHLLHLSLDNNFLGLHGLRLLSSSNLLTTLLTLNLSFNNFPLPSFPLLFKHLTTSTSLTTLALTGNQMDMTAAKGLAYALSHNCTLTQLSIENCSLAFNPQRHIVAGMCSNRSSGIRVLTGLSLGGVVAALNFPEEIVGWGNAEVLRFIKYCWSISRSSHPPSSALHPGYLRHAEYLRKNYPHLRAPASPQEVCHAVKVGWEAFNNRGEGESTDKAESSEDTMTTSGEIEIEESNTESMRRRSLDEPNKDTTLAMKAVSLINSRSANDFTKTFEFSGENLQWIKEAKIEYSEMDHSRLIRLFNSYPGQNRGSKRSSDGAPKKGMTSHMSMTSLRECERTRLSYYERASKRIEEAGKVEGYAILKKLEMIEGRINAKVLYAGGKDGTKRIKTIEDIILGEGATK</sequence>
<reference evidence="4" key="1">
    <citation type="journal article" date="2023" name="Commun. Biol.">
        <title>Genome analysis of Parmales, the sister group of diatoms, reveals the evolutionary specialization of diatoms from phago-mixotrophs to photoautotrophs.</title>
        <authorList>
            <person name="Ban H."/>
            <person name="Sato S."/>
            <person name="Yoshikawa S."/>
            <person name="Yamada K."/>
            <person name="Nakamura Y."/>
            <person name="Ichinomiya M."/>
            <person name="Sato N."/>
            <person name="Blanc-Mathieu R."/>
            <person name="Endo H."/>
            <person name="Kuwata A."/>
            <person name="Ogata H."/>
        </authorList>
    </citation>
    <scope>NUCLEOTIDE SEQUENCE [LARGE SCALE GENOMIC DNA]</scope>
    <source>
        <strain evidence="4">NIES 3701</strain>
    </source>
</reference>
<feature type="region of interest" description="Disordered" evidence="2">
    <location>
        <begin position="8"/>
        <end position="29"/>
    </location>
</feature>
<keyword evidence="4" id="KW-1185">Reference proteome</keyword>
<proteinExistence type="predicted"/>
<dbReference type="EMBL" id="BRXY01000143">
    <property type="protein sequence ID" value="GMH70811.1"/>
    <property type="molecule type" value="Genomic_DNA"/>
</dbReference>
<dbReference type="Gene3D" id="3.80.10.10">
    <property type="entry name" value="Ribonuclease Inhibitor"/>
    <property type="match status" value="2"/>
</dbReference>